<comment type="similarity">
    <text evidence="8">Belongs to the MobA family.</text>
</comment>
<evidence type="ECO:0000313" key="12">
    <source>
        <dbReference type="Proteomes" id="UP000002710"/>
    </source>
</evidence>
<comment type="catalytic activity">
    <reaction evidence="8">
        <text>Mo-molybdopterin + GTP + H(+) = Mo-molybdopterin guanine dinucleotide + diphosphate</text>
        <dbReference type="Rhea" id="RHEA:34243"/>
        <dbReference type="ChEBI" id="CHEBI:15378"/>
        <dbReference type="ChEBI" id="CHEBI:33019"/>
        <dbReference type="ChEBI" id="CHEBI:37565"/>
        <dbReference type="ChEBI" id="CHEBI:71302"/>
        <dbReference type="ChEBI" id="CHEBI:71310"/>
        <dbReference type="EC" id="2.7.7.77"/>
    </reaction>
</comment>
<feature type="binding site" evidence="8">
    <location>
        <position position="32"/>
    </location>
    <ligand>
        <name>GTP</name>
        <dbReference type="ChEBI" id="CHEBI:37565"/>
    </ligand>
</feature>
<dbReference type="EMBL" id="CP000112">
    <property type="protein sequence ID" value="ABB39910.1"/>
    <property type="molecule type" value="Genomic_DNA"/>
</dbReference>
<accession>Q30WN6</accession>
<comment type="domain">
    <text evidence="8">The N-terminal domain determines nucleotide recognition and specific binding, while the C-terminal domain determines the specific binding to the target protein.</text>
</comment>
<evidence type="ECO:0000256" key="9">
    <source>
        <dbReference type="SAM" id="MobiDB-lite"/>
    </source>
</evidence>
<dbReference type="EC" id="2.7.7.77" evidence="8"/>
<gene>
    <name evidence="8" type="primary">mobA</name>
    <name evidence="11" type="ordered locus">Dde_3116</name>
</gene>
<dbReference type="InterPro" id="IPR029044">
    <property type="entry name" value="Nucleotide-diphossugar_trans"/>
</dbReference>
<evidence type="ECO:0000256" key="4">
    <source>
        <dbReference type="ARBA" id="ARBA00022741"/>
    </source>
</evidence>
<evidence type="ECO:0000313" key="11">
    <source>
        <dbReference type="EMBL" id="ABB39910.1"/>
    </source>
</evidence>
<comment type="cofactor">
    <cofactor evidence="8">
        <name>Mg(2+)</name>
        <dbReference type="ChEBI" id="CHEBI:18420"/>
    </cofactor>
</comment>
<proteinExistence type="inferred from homology"/>
<evidence type="ECO:0000256" key="5">
    <source>
        <dbReference type="ARBA" id="ARBA00022842"/>
    </source>
</evidence>
<evidence type="ECO:0000256" key="1">
    <source>
        <dbReference type="ARBA" id="ARBA00022490"/>
    </source>
</evidence>
<feature type="region of interest" description="Disordered" evidence="9">
    <location>
        <begin position="211"/>
        <end position="233"/>
    </location>
</feature>
<dbReference type="Proteomes" id="UP000002710">
    <property type="component" value="Chromosome"/>
</dbReference>
<feature type="binding site" evidence="8">
    <location>
        <position position="79"/>
    </location>
    <ligand>
        <name>GTP</name>
        <dbReference type="ChEBI" id="CHEBI:37565"/>
    </ligand>
</feature>
<keyword evidence="2 8" id="KW-0808">Transferase</keyword>
<dbReference type="RefSeq" id="WP_011368869.1">
    <property type="nucleotide sequence ID" value="NC_007519.1"/>
</dbReference>
<keyword evidence="12" id="KW-1185">Reference proteome</keyword>
<dbReference type="GO" id="GO:0005737">
    <property type="term" value="C:cytoplasm"/>
    <property type="evidence" value="ECO:0007669"/>
    <property type="project" value="UniProtKB-SubCell"/>
</dbReference>
<comment type="caution">
    <text evidence="8">Lacks conserved residue(s) required for the propagation of feature annotation.</text>
</comment>
<keyword evidence="1 8" id="KW-0963">Cytoplasm</keyword>
<dbReference type="InterPro" id="IPR025877">
    <property type="entry name" value="MobA-like_NTP_Trfase"/>
</dbReference>
<reference evidence="11 12" key="1">
    <citation type="journal article" date="2011" name="J. Bacteriol.">
        <title>Complete genome sequence and updated annotation of Desulfovibrio alaskensis G20.</title>
        <authorList>
            <person name="Hauser L.J."/>
            <person name="Land M.L."/>
            <person name="Brown S.D."/>
            <person name="Larimer F."/>
            <person name="Keller K.L."/>
            <person name="Rapp-Giles B.J."/>
            <person name="Price M.N."/>
            <person name="Lin M."/>
            <person name="Bruce D.C."/>
            <person name="Detter J.C."/>
            <person name="Tapia R."/>
            <person name="Han C.S."/>
            <person name="Goodwin L.A."/>
            <person name="Cheng J.F."/>
            <person name="Pitluck S."/>
            <person name="Copeland A."/>
            <person name="Lucas S."/>
            <person name="Nolan M."/>
            <person name="Lapidus A.L."/>
            <person name="Palumbo A.V."/>
            <person name="Wall J.D."/>
        </authorList>
    </citation>
    <scope>NUCLEOTIDE SEQUENCE [LARGE SCALE GENOMIC DNA]</scope>
    <source>
        <strain evidence="12">ATCC BAA 1058 / DSM 17464 / G20</strain>
    </source>
</reference>
<keyword evidence="3 8" id="KW-0479">Metal-binding</keyword>
<dbReference type="GO" id="GO:0006777">
    <property type="term" value="P:Mo-molybdopterin cofactor biosynthetic process"/>
    <property type="evidence" value="ECO:0007669"/>
    <property type="project" value="UniProtKB-KW"/>
</dbReference>
<protein>
    <recommendedName>
        <fullName evidence="8">Probable molybdenum cofactor guanylyltransferase</fullName>
        <shortName evidence="8">MoCo guanylyltransferase</shortName>
        <ecNumber evidence="8">2.7.7.77</ecNumber>
    </recommendedName>
    <alternativeName>
        <fullName evidence="8">GTP:molybdopterin guanylyltransferase</fullName>
    </alternativeName>
    <alternativeName>
        <fullName evidence="8">Mo-MPT guanylyltransferase</fullName>
    </alternativeName>
    <alternativeName>
        <fullName evidence="8">Molybdopterin guanylyltransferase</fullName>
    </alternativeName>
    <alternativeName>
        <fullName evidence="8">Molybdopterin-guanine dinucleotide synthase</fullName>
        <shortName evidence="8">MGD synthase</shortName>
    </alternativeName>
</protein>
<dbReference type="GO" id="GO:0005525">
    <property type="term" value="F:GTP binding"/>
    <property type="evidence" value="ECO:0007669"/>
    <property type="project" value="UniProtKB-UniRule"/>
</dbReference>
<dbReference type="PANTHER" id="PTHR19136">
    <property type="entry name" value="MOLYBDENUM COFACTOR GUANYLYLTRANSFERASE"/>
    <property type="match status" value="1"/>
</dbReference>
<keyword evidence="7 8" id="KW-0501">Molybdenum cofactor biosynthesis</keyword>
<dbReference type="Gene3D" id="3.90.550.10">
    <property type="entry name" value="Spore Coat Polysaccharide Biosynthesis Protein SpsA, Chain A"/>
    <property type="match status" value="1"/>
</dbReference>
<evidence type="ECO:0000256" key="3">
    <source>
        <dbReference type="ARBA" id="ARBA00022723"/>
    </source>
</evidence>
<keyword evidence="4 8" id="KW-0547">Nucleotide-binding</keyword>
<dbReference type="HAMAP" id="MF_00316">
    <property type="entry name" value="MobA"/>
    <property type="match status" value="1"/>
</dbReference>
<evidence type="ECO:0000256" key="6">
    <source>
        <dbReference type="ARBA" id="ARBA00023134"/>
    </source>
</evidence>
<dbReference type="Pfam" id="PF12804">
    <property type="entry name" value="NTP_transf_3"/>
    <property type="match status" value="1"/>
</dbReference>
<dbReference type="STRING" id="207559.Dde_3116"/>
<feature type="domain" description="MobA-like NTP transferase" evidence="10">
    <location>
        <begin position="12"/>
        <end position="170"/>
    </location>
</feature>
<feature type="binding site" evidence="8">
    <location>
        <begin position="15"/>
        <end position="17"/>
    </location>
    <ligand>
        <name>GTP</name>
        <dbReference type="ChEBI" id="CHEBI:37565"/>
    </ligand>
</feature>
<organism evidence="11 12">
    <name type="scientific">Oleidesulfovibrio alaskensis (strain ATCC BAA-1058 / DSM 17464 / G20)</name>
    <name type="common">Desulfovibrio alaskensis</name>
    <dbReference type="NCBI Taxonomy" id="207559"/>
    <lineage>
        <taxon>Bacteria</taxon>
        <taxon>Pseudomonadati</taxon>
        <taxon>Thermodesulfobacteriota</taxon>
        <taxon>Desulfovibrionia</taxon>
        <taxon>Desulfovibrionales</taxon>
        <taxon>Desulfovibrionaceae</taxon>
        <taxon>Oleidesulfovibrio</taxon>
    </lineage>
</organism>
<evidence type="ECO:0000256" key="8">
    <source>
        <dbReference type="HAMAP-Rule" id="MF_00316"/>
    </source>
</evidence>
<name>Q30WN6_OLEA2</name>
<dbReference type="GO" id="GO:0046872">
    <property type="term" value="F:metal ion binding"/>
    <property type="evidence" value="ECO:0007669"/>
    <property type="project" value="UniProtKB-KW"/>
</dbReference>
<dbReference type="eggNOG" id="COG0746">
    <property type="taxonomic scope" value="Bacteria"/>
</dbReference>
<feature type="binding site" evidence="8">
    <location>
        <position position="108"/>
    </location>
    <ligand>
        <name>GTP</name>
        <dbReference type="ChEBI" id="CHEBI:37565"/>
    </ligand>
</feature>
<comment type="subcellular location">
    <subcellularLocation>
        <location evidence="8">Cytoplasm</location>
    </subcellularLocation>
</comment>
<evidence type="ECO:0000259" key="10">
    <source>
        <dbReference type="Pfam" id="PF12804"/>
    </source>
</evidence>
<dbReference type="SUPFAM" id="SSF53448">
    <property type="entry name" value="Nucleotide-diphospho-sugar transferases"/>
    <property type="match status" value="1"/>
</dbReference>
<dbReference type="AlphaFoldDB" id="Q30WN6"/>
<evidence type="ECO:0000256" key="7">
    <source>
        <dbReference type="ARBA" id="ARBA00023150"/>
    </source>
</evidence>
<keyword evidence="6 8" id="KW-0342">GTP-binding</keyword>
<keyword evidence="5 8" id="KW-0460">Magnesium</keyword>
<feature type="binding site" evidence="8">
    <location>
        <position position="108"/>
    </location>
    <ligand>
        <name>Mg(2+)</name>
        <dbReference type="ChEBI" id="CHEBI:18420"/>
    </ligand>
</feature>
<dbReference type="CDD" id="cd02503">
    <property type="entry name" value="MobA"/>
    <property type="match status" value="1"/>
</dbReference>
<dbReference type="HOGENOM" id="CLU_055597_2_1_7"/>
<dbReference type="GO" id="GO:0061603">
    <property type="term" value="F:molybdenum cofactor guanylyltransferase activity"/>
    <property type="evidence" value="ECO:0007669"/>
    <property type="project" value="UniProtKB-EC"/>
</dbReference>
<comment type="function">
    <text evidence="8">Transfers a GMP moiety from GTP to Mo-molybdopterin (Mo-MPT) cofactor (Moco or molybdenum cofactor) to form Mo-molybdopterin guanine dinucleotide (Mo-MGD) cofactor.</text>
</comment>
<sequence length="233" mass="25329">MQKDRLPSSFAAAVIGGGKGTRLAAHLGGASKWLLRVHGRTIRDRQLELLYSLTGELLFAGGDCARTADIPPQVRCVPDMLPVGGPLAGLHSALFHAAADTVLVLPCDAPHPVQALLRHLLCLAAQWPDAPAVVPRQADGFWMPLVAVYRRSCVPFMETLAQQGIPHVFRLFELLEKNGTPPVAPPMESLRRYDAGLNTFVNINTPDDLQALQHGSPRPVPSLAARPQRWQRS</sequence>
<dbReference type="InterPro" id="IPR013482">
    <property type="entry name" value="Molybde_CF_guanTrfase"/>
</dbReference>
<evidence type="ECO:0000256" key="2">
    <source>
        <dbReference type="ARBA" id="ARBA00022679"/>
    </source>
</evidence>
<dbReference type="KEGG" id="dde:Dde_3116"/>
<dbReference type="PANTHER" id="PTHR19136:SF81">
    <property type="entry name" value="MOLYBDENUM COFACTOR GUANYLYLTRANSFERASE"/>
    <property type="match status" value="1"/>
</dbReference>